<accession>A0A377GD86</accession>
<reference evidence="1 2" key="1">
    <citation type="submission" date="2018-06" db="EMBL/GenBank/DDBJ databases">
        <authorList>
            <consortium name="Pathogen Informatics"/>
            <person name="Doyle S."/>
        </authorList>
    </citation>
    <scope>NUCLEOTIDE SEQUENCE [LARGE SCALE GENOMIC DNA]</scope>
    <source>
        <strain evidence="1 2">NCTC11370</strain>
    </source>
</reference>
<evidence type="ECO:0000313" key="1">
    <source>
        <dbReference type="EMBL" id="STO22772.1"/>
    </source>
</evidence>
<organism evidence="1 2">
    <name type="scientific">Fluoribacter dumoffii</name>
    <dbReference type="NCBI Taxonomy" id="463"/>
    <lineage>
        <taxon>Bacteria</taxon>
        <taxon>Pseudomonadati</taxon>
        <taxon>Pseudomonadota</taxon>
        <taxon>Gammaproteobacteria</taxon>
        <taxon>Legionellales</taxon>
        <taxon>Legionellaceae</taxon>
        <taxon>Fluoribacter</taxon>
    </lineage>
</organism>
<proteinExistence type="predicted"/>
<sequence length="93" mass="11065">MRAVEFTPKTSLKDYYLSLLEMMLIQKYLYQAFDLPLLKICIYYEREGRLGNFPSPEELFIQAREHGVNSRNYPALFNRLSADYVFPKYNPIT</sequence>
<gene>
    <name evidence="1" type="ORF">NCTC11370_02873</name>
</gene>
<dbReference type="EMBL" id="UGGT01000001">
    <property type="protein sequence ID" value="STO22772.1"/>
    <property type="molecule type" value="Genomic_DNA"/>
</dbReference>
<dbReference type="AlphaFoldDB" id="A0A377GD86"/>
<dbReference type="Proteomes" id="UP000254554">
    <property type="component" value="Unassembled WGS sequence"/>
</dbReference>
<dbReference type="STRING" id="1094715.GCA_000236165_02858"/>
<keyword evidence="2" id="KW-1185">Reference proteome</keyword>
<name>A0A377GD86_9GAMM</name>
<protein>
    <submittedName>
        <fullName evidence="1">Uncharacterized protein</fullName>
    </submittedName>
</protein>
<evidence type="ECO:0000313" key="2">
    <source>
        <dbReference type="Proteomes" id="UP000254554"/>
    </source>
</evidence>